<dbReference type="PROSITE" id="PS51832">
    <property type="entry name" value="HD_GYP"/>
    <property type="match status" value="1"/>
</dbReference>
<dbReference type="Pfam" id="PF13487">
    <property type="entry name" value="HD_5"/>
    <property type="match status" value="1"/>
</dbReference>
<dbReference type="EC" id="3.1.4.52" evidence="2"/>
<dbReference type="RefSeq" id="WP_066626306.1">
    <property type="nucleotide sequence ID" value="NZ_FQXL01000014.1"/>
</dbReference>
<dbReference type="InterPro" id="IPR003607">
    <property type="entry name" value="HD/PDEase_dom"/>
</dbReference>
<comment type="caution">
    <text evidence="2">The sequence shown here is derived from an EMBL/GenBank/DDBJ whole genome shotgun (WGS) entry which is preliminary data.</text>
</comment>
<dbReference type="STRING" id="1121326.CLMAG_39810"/>
<evidence type="ECO:0000259" key="1">
    <source>
        <dbReference type="PROSITE" id="PS51832"/>
    </source>
</evidence>
<accession>A0A162RPQ1</accession>
<dbReference type="SMART" id="SM00471">
    <property type="entry name" value="HDc"/>
    <property type="match status" value="1"/>
</dbReference>
<dbReference type="InterPro" id="IPR037522">
    <property type="entry name" value="HD_GYP_dom"/>
</dbReference>
<dbReference type="InterPro" id="IPR006675">
    <property type="entry name" value="HDIG_dom"/>
</dbReference>
<gene>
    <name evidence="2" type="primary">rpfG_14</name>
    <name evidence="2" type="ORF">CLMAG_39810</name>
</gene>
<feature type="domain" description="HD-GYP" evidence="1">
    <location>
        <begin position="5"/>
        <end position="201"/>
    </location>
</feature>
<dbReference type="EMBL" id="LWAE01000005">
    <property type="protein sequence ID" value="KZL90210.1"/>
    <property type="molecule type" value="Genomic_DNA"/>
</dbReference>
<dbReference type="Gene3D" id="1.10.3210.10">
    <property type="entry name" value="Hypothetical protein af1432"/>
    <property type="match status" value="1"/>
</dbReference>
<evidence type="ECO:0000313" key="3">
    <source>
        <dbReference type="Proteomes" id="UP000076603"/>
    </source>
</evidence>
<dbReference type="NCBIfam" id="TIGR00277">
    <property type="entry name" value="HDIG"/>
    <property type="match status" value="1"/>
</dbReference>
<dbReference type="OrthoDB" id="9804747at2"/>
<protein>
    <submittedName>
        <fullName evidence="2">Cyclic di-GMP phosphodiesterase response regulator RpfG</fullName>
        <ecNumber evidence="2">3.1.4.52</ecNumber>
    </submittedName>
</protein>
<dbReference type="CDD" id="cd00077">
    <property type="entry name" value="HDc"/>
    <property type="match status" value="1"/>
</dbReference>
<dbReference type="PANTHER" id="PTHR43155">
    <property type="entry name" value="CYCLIC DI-GMP PHOSPHODIESTERASE PA4108-RELATED"/>
    <property type="match status" value="1"/>
</dbReference>
<keyword evidence="2" id="KW-0378">Hydrolase</keyword>
<sequence length="202" mass="23480">MNPYLKIHPINFIKGMSMALELTNIGISNHHCRTSIIAKAIAESIHLPQHELETLIYASLLHDIGKLAVSNEIINKPGKLTEEEYTLIKQHPYYSYRILQQIEGFEQISNWVGQHHESFNGEGYPYKLCSDRISLDARILTVDDVFCALTEDRPYRKMLTLEQTFEIIDEMTQNLKIDPNIYKYIRLYPDEVISLLENQRNA</sequence>
<evidence type="ECO:0000313" key="2">
    <source>
        <dbReference type="EMBL" id="KZL90210.1"/>
    </source>
</evidence>
<reference evidence="2 3" key="1">
    <citation type="submission" date="2016-04" db="EMBL/GenBank/DDBJ databases">
        <title>Genome sequence of Clostridium magnum DSM 2767.</title>
        <authorList>
            <person name="Poehlein A."/>
            <person name="Uhlig R."/>
            <person name="Fischer R."/>
            <person name="Bahl H."/>
            <person name="Daniel R."/>
        </authorList>
    </citation>
    <scope>NUCLEOTIDE SEQUENCE [LARGE SCALE GENOMIC DNA]</scope>
    <source>
        <strain evidence="2 3">DSM 2767</strain>
    </source>
</reference>
<dbReference type="Proteomes" id="UP000076603">
    <property type="component" value="Unassembled WGS sequence"/>
</dbReference>
<keyword evidence="3" id="KW-1185">Reference proteome</keyword>
<dbReference type="SUPFAM" id="SSF109604">
    <property type="entry name" value="HD-domain/PDEase-like"/>
    <property type="match status" value="1"/>
</dbReference>
<dbReference type="PATRIC" id="fig|1121326.3.peg.4029"/>
<dbReference type="GO" id="GO:0071111">
    <property type="term" value="F:cyclic-guanylate-specific phosphodiesterase activity"/>
    <property type="evidence" value="ECO:0007669"/>
    <property type="project" value="UniProtKB-EC"/>
</dbReference>
<dbReference type="PANTHER" id="PTHR43155:SF2">
    <property type="entry name" value="CYCLIC DI-GMP PHOSPHODIESTERASE PA4108"/>
    <property type="match status" value="1"/>
</dbReference>
<proteinExistence type="predicted"/>
<dbReference type="AlphaFoldDB" id="A0A162RPQ1"/>
<organism evidence="2 3">
    <name type="scientific">Clostridium magnum DSM 2767</name>
    <dbReference type="NCBI Taxonomy" id="1121326"/>
    <lineage>
        <taxon>Bacteria</taxon>
        <taxon>Bacillati</taxon>
        <taxon>Bacillota</taxon>
        <taxon>Clostridia</taxon>
        <taxon>Eubacteriales</taxon>
        <taxon>Clostridiaceae</taxon>
        <taxon>Clostridium</taxon>
    </lineage>
</organism>
<name>A0A162RPQ1_9CLOT</name>